<keyword evidence="2" id="KW-1185">Reference proteome</keyword>
<evidence type="ECO:0000313" key="2">
    <source>
        <dbReference type="Proteomes" id="UP001159363"/>
    </source>
</evidence>
<evidence type="ECO:0000313" key="1">
    <source>
        <dbReference type="EMBL" id="KAJ8897996.1"/>
    </source>
</evidence>
<gene>
    <name evidence="1" type="ORF">PR048_003356</name>
</gene>
<proteinExistence type="predicted"/>
<comment type="caution">
    <text evidence="1">The sequence shown here is derived from an EMBL/GenBank/DDBJ whole genome shotgun (WGS) entry which is preliminary data.</text>
</comment>
<sequence>MPHYASHRKCCWKCTLAVSLFQIQMIFPRNCLLNACIWGHRNIFFFQYANIIFHPWLVEENISLPVLLFIHGHSSHLTVLAGKFYAGRGIMSLALLPYSTRILQLINVGVFQSLKIGGRKCMSGRNCIIVKQLVMGGMETQRMVGHKIPSALQKTDFQQRFGHQLPLNIKLLWWEQKLFTTGSVKDKARNDQPSTSRK</sequence>
<reference evidence="1 2" key="1">
    <citation type="submission" date="2023-02" db="EMBL/GenBank/DDBJ databases">
        <title>LHISI_Scaffold_Assembly.</title>
        <authorList>
            <person name="Stuart O.P."/>
            <person name="Cleave R."/>
            <person name="Magrath M.J.L."/>
            <person name="Mikheyev A.S."/>
        </authorList>
    </citation>
    <scope>NUCLEOTIDE SEQUENCE [LARGE SCALE GENOMIC DNA]</scope>
    <source>
        <strain evidence="1">Daus_M_001</strain>
        <tissue evidence="1">Leg muscle</tissue>
    </source>
</reference>
<accession>A0ABQ9INS9</accession>
<dbReference type="Proteomes" id="UP001159363">
    <property type="component" value="Chromosome 1"/>
</dbReference>
<organism evidence="1 2">
    <name type="scientific">Dryococelus australis</name>
    <dbReference type="NCBI Taxonomy" id="614101"/>
    <lineage>
        <taxon>Eukaryota</taxon>
        <taxon>Metazoa</taxon>
        <taxon>Ecdysozoa</taxon>
        <taxon>Arthropoda</taxon>
        <taxon>Hexapoda</taxon>
        <taxon>Insecta</taxon>
        <taxon>Pterygota</taxon>
        <taxon>Neoptera</taxon>
        <taxon>Polyneoptera</taxon>
        <taxon>Phasmatodea</taxon>
        <taxon>Verophasmatodea</taxon>
        <taxon>Anareolatae</taxon>
        <taxon>Phasmatidae</taxon>
        <taxon>Eurycanthinae</taxon>
        <taxon>Dryococelus</taxon>
    </lineage>
</organism>
<name>A0ABQ9INS9_9NEOP</name>
<protein>
    <submittedName>
        <fullName evidence="1">Uncharacterized protein</fullName>
    </submittedName>
</protein>
<dbReference type="EMBL" id="JARBHB010000001">
    <property type="protein sequence ID" value="KAJ8897996.1"/>
    <property type="molecule type" value="Genomic_DNA"/>
</dbReference>